<dbReference type="FunFam" id="3.40.30.10:FF:000034">
    <property type="entry name" value="glutathione S-transferase 1"/>
    <property type="match status" value="1"/>
</dbReference>
<dbReference type="Pfam" id="PF13417">
    <property type="entry name" value="GST_N_3"/>
    <property type="match status" value="1"/>
</dbReference>
<evidence type="ECO:0000259" key="3">
    <source>
        <dbReference type="PROSITE" id="PS50405"/>
    </source>
</evidence>
<dbReference type="InterPro" id="IPR036249">
    <property type="entry name" value="Thioredoxin-like_sf"/>
</dbReference>
<dbReference type="PROSITE" id="PS50404">
    <property type="entry name" value="GST_NTER"/>
    <property type="match status" value="1"/>
</dbReference>
<keyword evidence="5" id="KW-1185">Reference proteome</keyword>
<comment type="subunit">
    <text evidence="1">Homodimer.</text>
</comment>
<sequence>MLTKLYGILPSPPVRSVLLCASALDIKLDFININLLEGEHMKQDFLKKNPQHTVPVLEENDGFIVSDSHAIMAYLVSKYGKDDSLYPAKDLKRRAIIDQRLHFDSSTLFTRAVLISKPLLFENIYPSKERLDALDETLNIVDQILATNNSGYIAGDQLSIADFSFITSLTASNLFVPYSKFPNIKAYIDKMEKMPFYKENVEGLSLLHELFRPKLKNNP</sequence>
<evidence type="ECO:0000259" key="2">
    <source>
        <dbReference type="PROSITE" id="PS50404"/>
    </source>
</evidence>
<dbReference type="SFLD" id="SFLDG00358">
    <property type="entry name" value="Main_(cytGST)"/>
    <property type="match status" value="1"/>
</dbReference>
<reference evidence="4" key="1">
    <citation type="submission" date="2020-08" db="EMBL/GenBank/DDBJ databases">
        <title>Genome sequencing and assembly of the red palm weevil Rhynchophorus ferrugineus.</title>
        <authorList>
            <person name="Dias G.B."/>
            <person name="Bergman C.M."/>
            <person name="Manee M."/>
        </authorList>
    </citation>
    <scope>NUCLEOTIDE SEQUENCE</scope>
    <source>
        <strain evidence="4">AA-2017</strain>
        <tissue evidence="4">Whole larva</tissue>
    </source>
</reference>
<name>A0A834HTM4_RHYFE</name>
<dbReference type="PANTHER" id="PTHR43969:SF9">
    <property type="entry name" value="GLUTATHIONE S TRANSFERASE D10, ISOFORM A-RELATED"/>
    <property type="match status" value="1"/>
</dbReference>
<dbReference type="InterPro" id="IPR036282">
    <property type="entry name" value="Glutathione-S-Trfase_C_sf"/>
</dbReference>
<dbReference type="InterPro" id="IPR040079">
    <property type="entry name" value="Glutathione_S-Trfase"/>
</dbReference>
<protein>
    <submittedName>
        <fullName evidence="4">Uncharacterized protein</fullName>
    </submittedName>
</protein>
<dbReference type="AlphaFoldDB" id="A0A834HTM4"/>
<dbReference type="SFLD" id="SFLDS00019">
    <property type="entry name" value="Glutathione_Transferase_(cytos"/>
    <property type="match status" value="1"/>
</dbReference>
<dbReference type="Proteomes" id="UP000625711">
    <property type="component" value="Unassembled WGS sequence"/>
</dbReference>
<dbReference type="InterPro" id="IPR004045">
    <property type="entry name" value="Glutathione_S-Trfase_N"/>
</dbReference>
<dbReference type="CDD" id="cd03177">
    <property type="entry name" value="GST_C_Delta_Epsilon"/>
    <property type="match status" value="1"/>
</dbReference>
<gene>
    <name evidence="4" type="ORF">GWI33_019491</name>
</gene>
<dbReference type="GO" id="GO:0006749">
    <property type="term" value="P:glutathione metabolic process"/>
    <property type="evidence" value="ECO:0007669"/>
    <property type="project" value="TreeGrafter"/>
</dbReference>
<dbReference type="PROSITE" id="PS50405">
    <property type="entry name" value="GST_CTER"/>
    <property type="match status" value="1"/>
</dbReference>
<accession>A0A834HTM4</accession>
<dbReference type="CDD" id="cd03045">
    <property type="entry name" value="GST_N_Delta_Epsilon"/>
    <property type="match status" value="1"/>
</dbReference>
<evidence type="ECO:0000313" key="4">
    <source>
        <dbReference type="EMBL" id="KAF7267258.1"/>
    </source>
</evidence>
<dbReference type="Gene3D" id="3.40.30.10">
    <property type="entry name" value="Glutaredoxin"/>
    <property type="match status" value="1"/>
</dbReference>
<dbReference type="PANTHER" id="PTHR43969">
    <property type="entry name" value="GLUTATHIONE S TRANSFERASE D10, ISOFORM A-RELATED"/>
    <property type="match status" value="1"/>
</dbReference>
<dbReference type="SUPFAM" id="SSF47616">
    <property type="entry name" value="GST C-terminal domain-like"/>
    <property type="match status" value="1"/>
</dbReference>
<dbReference type="InterPro" id="IPR004046">
    <property type="entry name" value="GST_C"/>
</dbReference>
<dbReference type="Gene3D" id="1.20.1050.10">
    <property type="match status" value="1"/>
</dbReference>
<proteinExistence type="predicted"/>
<feature type="domain" description="GST C-terminal" evidence="3">
    <location>
        <begin position="90"/>
        <end position="219"/>
    </location>
</feature>
<dbReference type="OrthoDB" id="2309723at2759"/>
<evidence type="ECO:0000256" key="1">
    <source>
        <dbReference type="ARBA" id="ARBA00011738"/>
    </source>
</evidence>
<comment type="caution">
    <text evidence="4">The sequence shown here is derived from an EMBL/GenBank/DDBJ whole genome shotgun (WGS) entry which is preliminary data.</text>
</comment>
<dbReference type="EMBL" id="JAACXV010014440">
    <property type="protein sequence ID" value="KAF7267258.1"/>
    <property type="molecule type" value="Genomic_DNA"/>
</dbReference>
<dbReference type="Pfam" id="PF14497">
    <property type="entry name" value="GST_C_3"/>
    <property type="match status" value="1"/>
</dbReference>
<feature type="domain" description="GST N-terminal" evidence="2">
    <location>
        <begin position="1"/>
        <end position="83"/>
    </location>
</feature>
<dbReference type="FunFam" id="1.20.1050.10:FF:000007">
    <property type="entry name" value="Glutathione S-transferase 1-1"/>
    <property type="match status" value="1"/>
</dbReference>
<dbReference type="InterPro" id="IPR010987">
    <property type="entry name" value="Glutathione-S-Trfase_C-like"/>
</dbReference>
<dbReference type="GO" id="GO:0004364">
    <property type="term" value="F:glutathione transferase activity"/>
    <property type="evidence" value="ECO:0007669"/>
    <property type="project" value="TreeGrafter"/>
</dbReference>
<evidence type="ECO:0000313" key="5">
    <source>
        <dbReference type="Proteomes" id="UP000625711"/>
    </source>
</evidence>
<organism evidence="4 5">
    <name type="scientific">Rhynchophorus ferrugineus</name>
    <name type="common">Red palm weevil</name>
    <name type="synonym">Curculio ferrugineus</name>
    <dbReference type="NCBI Taxonomy" id="354439"/>
    <lineage>
        <taxon>Eukaryota</taxon>
        <taxon>Metazoa</taxon>
        <taxon>Ecdysozoa</taxon>
        <taxon>Arthropoda</taxon>
        <taxon>Hexapoda</taxon>
        <taxon>Insecta</taxon>
        <taxon>Pterygota</taxon>
        <taxon>Neoptera</taxon>
        <taxon>Endopterygota</taxon>
        <taxon>Coleoptera</taxon>
        <taxon>Polyphaga</taxon>
        <taxon>Cucujiformia</taxon>
        <taxon>Curculionidae</taxon>
        <taxon>Dryophthorinae</taxon>
        <taxon>Rhynchophorus</taxon>
    </lineage>
</organism>
<dbReference type="SUPFAM" id="SSF52833">
    <property type="entry name" value="Thioredoxin-like"/>
    <property type="match status" value="1"/>
</dbReference>
<dbReference type="SFLD" id="SFLDG01153">
    <property type="entry name" value="Main.4:_Theta-like"/>
    <property type="match status" value="1"/>
</dbReference>